<dbReference type="EMBL" id="CAAALY010025771">
    <property type="protein sequence ID" value="VEL15753.1"/>
    <property type="molecule type" value="Genomic_DNA"/>
</dbReference>
<evidence type="ECO:0000313" key="2">
    <source>
        <dbReference type="Proteomes" id="UP000784294"/>
    </source>
</evidence>
<name>A0A3S5A5U6_9PLAT</name>
<dbReference type="AlphaFoldDB" id="A0A3S5A5U6"/>
<comment type="caution">
    <text evidence="1">The sequence shown here is derived from an EMBL/GenBank/DDBJ whole genome shotgun (WGS) entry which is preliminary data.</text>
</comment>
<protein>
    <submittedName>
        <fullName evidence="1">Uncharacterized protein</fullName>
    </submittedName>
</protein>
<dbReference type="Proteomes" id="UP000784294">
    <property type="component" value="Unassembled WGS sequence"/>
</dbReference>
<accession>A0A3S5A5U6</accession>
<proteinExistence type="predicted"/>
<evidence type="ECO:0000313" key="1">
    <source>
        <dbReference type="EMBL" id="VEL15753.1"/>
    </source>
</evidence>
<keyword evidence="2" id="KW-1185">Reference proteome</keyword>
<reference evidence="1" key="1">
    <citation type="submission" date="2018-11" db="EMBL/GenBank/DDBJ databases">
        <authorList>
            <consortium name="Pathogen Informatics"/>
        </authorList>
    </citation>
    <scope>NUCLEOTIDE SEQUENCE</scope>
</reference>
<sequence>MLFYLSQARYHANSTTCATGIVAALTESEVRCSILEGDNSTEKAQRTALSSDSALFAQSNIPCGSRSASTTGHIPNSLSSSNTMLLNKRTSFKAKANIGLVSQLFHDQSLETSASSTGPTTFTQTLPSSMPLALADADYSGQPSWIIPTPEASAICELLGPSSQPNDTDKMEKNGHSVLDGLPSKLNSLAVSQNSTSPQGPRTSACRAHSLVQPFLSRSLSPVAKTEGSRATDSIHYKPIKSTLPSAYAGHWSLASDLTSSKSFDGSTKNLVSSNDANISTTDMVSIIKTCPFFSTPAAKLEYDLMLSPQPGHANVIMDGQSSVSKADLGRQNELTLYSPASDFG</sequence>
<gene>
    <name evidence="1" type="ORF">PXEA_LOCUS9193</name>
</gene>
<organism evidence="1 2">
    <name type="scientific">Protopolystoma xenopodis</name>
    <dbReference type="NCBI Taxonomy" id="117903"/>
    <lineage>
        <taxon>Eukaryota</taxon>
        <taxon>Metazoa</taxon>
        <taxon>Spiralia</taxon>
        <taxon>Lophotrochozoa</taxon>
        <taxon>Platyhelminthes</taxon>
        <taxon>Monogenea</taxon>
        <taxon>Polyopisthocotylea</taxon>
        <taxon>Polystomatidea</taxon>
        <taxon>Polystomatidae</taxon>
        <taxon>Protopolystoma</taxon>
    </lineage>
</organism>